<protein>
    <submittedName>
        <fullName evidence="5">Carbohydrate ABC transporter substrate-binding protein, CUT1 family</fullName>
    </submittedName>
</protein>
<evidence type="ECO:0000313" key="5">
    <source>
        <dbReference type="EMBL" id="SKA17605.1"/>
    </source>
</evidence>
<gene>
    <name evidence="5" type="ORF">SAMN05428963_107124</name>
</gene>
<keyword evidence="4" id="KW-0732">Signal</keyword>
<comment type="similarity">
    <text evidence="2">Belongs to the bacterial solute-binding protein 1 family.</text>
</comment>
<dbReference type="AlphaFoldDB" id="A0A1T4RNL3"/>
<accession>A0A1T4RNL3</accession>
<dbReference type="RefSeq" id="WP_078708625.1">
    <property type="nucleotide sequence ID" value="NZ_FUXL01000007.1"/>
</dbReference>
<evidence type="ECO:0000256" key="3">
    <source>
        <dbReference type="ARBA" id="ARBA00022764"/>
    </source>
</evidence>
<evidence type="ECO:0000256" key="1">
    <source>
        <dbReference type="ARBA" id="ARBA00004418"/>
    </source>
</evidence>
<comment type="subcellular location">
    <subcellularLocation>
        <location evidence="1">Periplasm</location>
    </subcellularLocation>
</comment>
<dbReference type="EMBL" id="FUXL01000007">
    <property type="protein sequence ID" value="SKA17605.1"/>
    <property type="molecule type" value="Genomic_DNA"/>
</dbReference>
<evidence type="ECO:0000313" key="6">
    <source>
        <dbReference type="Proteomes" id="UP000190135"/>
    </source>
</evidence>
<feature type="signal peptide" evidence="4">
    <location>
        <begin position="1"/>
        <end position="30"/>
    </location>
</feature>
<dbReference type="InterPro" id="IPR050490">
    <property type="entry name" value="Bact_solute-bd_prot1"/>
</dbReference>
<reference evidence="5 6" key="1">
    <citation type="submission" date="2017-02" db="EMBL/GenBank/DDBJ databases">
        <authorList>
            <person name="Peterson S.W."/>
        </authorList>
    </citation>
    <scope>NUCLEOTIDE SEQUENCE [LARGE SCALE GENOMIC DNA]</scope>
    <source>
        <strain evidence="5 6">USBA 369</strain>
    </source>
</reference>
<dbReference type="CDD" id="cd13585">
    <property type="entry name" value="PBP2_TMBP_like"/>
    <property type="match status" value="1"/>
</dbReference>
<keyword evidence="6" id="KW-1185">Reference proteome</keyword>
<dbReference type="Gene3D" id="3.40.190.10">
    <property type="entry name" value="Periplasmic binding protein-like II"/>
    <property type="match status" value="2"/>
</dbReference>
<dbReference type="Pfam" id="PF01547">
    <property type="entry name" value="SBP_bac_1"/>
    <property type="match status" value="1"/>
</dbReference>
<evidence type="ECO:0000256" key="4">
    <source>
        <dbReference type="SAM" id="SignalP"/>
    </source>
</evidence>
<dbReference type="Proteomes" id="UP000190135">
    <property type="component" value="Unassembled WGS sequence"/>
</dbReference>
<dbReference type="SUPFAM" id="SSF53850">
    <property type="entry name" value="Periplasmic binding protein-like II"/>
    <property type="match status" value="1"/>
</dbReference>
<keyword evidence="3" id="KW-0574">Periplasm</keyword>
<sequence>MRRRTFLSLVAALNTAIVLPSLTVAEAANAETLTVLLPPWGTIPKAMTDRFQKEEGVTLNIQTMGWDEIRTKIVTSMVAQTAPAQATEVDWSWVGQFGAAGWYAPLDGKIADDTVADIPTAEIFKFDGKLLALPYNNDFRILIYNKSHLEKAGIDNPPKTPQELLDQAKAIKDAGVTKFPLGLPLSATEGTSTAWYLLTMAFGGDLFDKDFKPLFTDKDSGGYKALAFIADALKDGLIDPAATGLKDVEVQELFKSGAITFDVAGWAGNLAVYSDSSKSQVADQVDAALMPSATGKSRTFGLPEAIGIPTSADNQEAAAKFIEWVAKPENEIEIYNSLGDLPPRLSVLKQLDDEGKLFAGDKLLAQAKTVEPLFKQGTPGWYPEFSSAVASTINQLAKGQISVDEAAEKIAARAKEASER</sequence>
<feature type="chain" id="PRO_5012798027" evidence="4">
    <location>
        <begin position="31"/>
        <end position="420"/>
    </location>
</feature>
<name>A0A1T4RNL3_9HYPH</name>
<dbReference type="PANTHER" id="PTHR43649">
    <property type="entry name" value="ARABINOSE-BINDING PROTEIN-RELATED"/>
    <property type="match status" value="1"/>
</dbReference>
<proteinExistence type="inferred from homology"/>
<dbReference type="InterPro" id="IPR006059">
    <property type="entry name" value="SBP"/>
</dbReference>
<dbReference type="STRING" id="1365950.SAMN05428963_107124"/>
<evidence type="ECO:0000256" key="2">
    <source>
        <dbReference type="ARBA" id="ARBA00008520"/>
    </source>
</evidence>
<organism evidence="5 6">
    <name type="scientific">Consotaella salsifontis</name>
    <dbReference type="NCBI Taxonomy" id="1365950"/>
    <lineage>
        <taxon>Bacteria</taxon>
        <taxon>Pseudomonadati</taxon>
        <taxon>Pseudomonadota</taxon>
        <taxon>Alphaproteobacteria</taxon>
        <taxon>Hyphomicrobiales</taxon>
        <taxon>Aurantimonadaceae</taxon>
        <taxon>Consotaella</taxon>
    </lineage>
</organism>
<dbReference type="GO" id="GO:0042597">
    <property type="term" value="C:periplasmic space"/>
    <property type="evidence" value="ECO:0007669"/>
    <property type="project" value="UniProtKB-SubCell"/>
</dbReference>
<dbReference type="OrthoDB" id="9808332at2"/>
<dbReference type="PANTHER" id="PTHR43649:SF12">
    <property type="entry name" value="DIACETYLCHITOBIOSE BINDING PROTEIN DASA"/>
    <property type="match status" value="1"/>
</dbReference>